<dbReference type="Proteomes" id="UP000501451">
    <property type="component" value="Chromosome"/>
</dbReference>
<dbReference type="KEGG" id="jar:G7057_01640"/>
<dbReference type="RefSeq" id="WP_166160785.1">
    <property type="nucleotide sequence ID" value="NZ_CP049740.1"/>
</dbReference>
<evidence type="ECO:0000313" key="1">
    <source>
        <dbReference type="EMBL" id="QII81302.1"/>
    </source>
</evidence>
<evidence type="ECO:0000313" key="2">
    <source>
        <dbReference type="Proteomes" id="UP000501451"/>
    </source>
</evidence>
<name>A0A6G7K7T4_9LACT</name>
<dbReference type="AlphaFoldDB" id="A0A6G7K7T4"/>
<reference evidence="1 2" key="1">
    <citation type="journal article" date="2017" name="Int. J. Syst. Evol. Microbiol.">
        <title>Jeotgalibaca porci sp. nov. and Jeotgalibaca arthritidis sp. nov., isolated from pigs, and emended description of the genus Jeotgalibaca.</title>
        <authorList>
            <person name="Zamora L."/>
            <person name="Perez-Sancho M."/>
            <person name="Dominguez L."/>
            <person name="Fernandez-Garayzabal J.F."/>
            <person name="Vela A.I."/>
        </authorList>
    </citation>
    <scope>NUCLEOTIDE SEQUENCE [LARGE SCALE GENOMIC DNA]</scope>
    <source>
        <strain evidence="1 2">CECT 9157</strain>
    </source>
</reference>
<gene>
    <name evidence="1" type="ORF">G7057_01640</name>
</gene>
<dbReference type="InterPro" id="IPR019734">
    <property type="entry name" value="TPR_rpt"/>
</dbReference>
<sequence length="215" mass="24986">MTMNQIKELADKAMTLHEKEDYAEAERLFLEALYLIDDKDSQLYQLLVYGLGVNYSLQGNYDGARSCFEEGRVNARKANNVDFEMDMLRELVKTSRTTKDYDSAKLLLEEEILYREQYAPNDRSSLSATWFEKAIIYMEENHPKKSEEALIQALAYAKQADDEEGLAYLLMTMGDFYQKNKQSEQAIQYYEESLQKFKQLDKRLEIAVIESILGG</sequence>
<dbReference type="Gene3D" id="1.25.40.10">
    <property type="entry name" value="Tetratricopeptide repeat domain"/>
    <property type="match status" value="1"/>
</dbReference>
<dbReference type="SMART" id="SM00028">
    <property type="entry name" value="TPR"/>
    <property type="match status" value="4"/>
</dbReference>
<protein>
    <submittedName>
        <fullName evidence="1">Tetratricopeptide repeat protein</fullName>
    </submittedName>
</protein>
<proteinExistence type="predicted"/>
<dbReference type="EMBL" id="CP049740">
    <property type="protein sequence ID" value="QII81302.1"/>
    <property type="molecule type" value="Genomic_DNA"/>
</dbReference>
<dbReference type="SUPFAM" id="SSF48452">
    <property type="entry name" value="TPR-like"/>
    <property type="match status" value="2"/>
</dbReference>
<accession>A0A6G7K7T4</accession>
<dbReference type="Pfam" id="PF13181">
    <property type="entry name" value="TPR_8"/>
    <property type="match status" value="1"/>
</dbReference>
<keyword evidence="2" id="KW-1185">Reference proteome</keyword>
<dbReference type="InterPro" id="IPR011990">
    <property type="entry name" value="TPR-like_helical_dom_sf"/>
</dbReference>
<organism evidence="1 2">
    <name type="scientific">Jeotgalibaca arthritidis</name>
    <dbReference type="NCBI Taxonomy" id="1868794"/>
    <lineage>
        <taxon>Bacteria</taxon>
        <taxon>Bacillati</taxon>
        <taxon>Bacillota</taxon>
        <taxon>Bacilli</taxon>
        <taxon>Lactobacillales</taxon>
        <taxon>Carnobacteriaceae</taxon>
        <taxon>Jeotgalibaca</taxon>
    </lineage>
</organism>